<dbReference type="SUPFAM" id="SSF57903">
    <property type="entry name" value="FYVE/PHD zinc finger"/>
    <property type="match status" value="1"/>
</dbReference>
<dbReference type="InterPro" id="IPR011011">
    <property type="entry name" value="Znf_FYVE_PHD"/>
</dbReference>
<dbReference type="InterPro" id="IPR013083">
    <property type="entry name" value="Znf_RING/FYVE/PHD"/>
</dbReference>
<dbReference type="Pfam" id="PF00628">
    <property type="entry name" value="PHD"/>
    <property type="match status" value="1"/>
</dbReference>
<dbReference type="EnsemblMetazoa" id="AFUN005681-RA">
    <property type="protein sequence ID" value="AFUN005681-PA"/>
    <property type="gene ID" value="AFUN005681"/>
</dbReference>
<keyword evidence="3" id="KW-0862">Zinc</keyword>
<evidence type="ECO:0000259" key="4">
    <source>
        <dbReference type="SMART" id="SM00249"/>
    </source>
</evidence>
<dbReference type="GO" id="GO:0008270">
    <property type="term" value="F:zinc ion binding"/>
    <property type="evidence" value="ECO:0007669"/>
    <property type="project" value="UniProtKB-KW"/>
</dbReference>
<keyword evidence="1" id="KW-0479">Metal-binding</keyword>
<dbReference type="AlphaFoldDB" id="A0A182RHG9"/>
<protein>
    <submittedName>
        <fullName evidence="5">PHD domain-containing protein</fullName>
    </submittedName>
</protein>
<proteinExistence type="predicted"/>
<dbReference type="InterPro" id="IPR001965">
    <property type="entry name" value="Znf_PHD"/>
</dbReference>
<feature type="domain" description="Zinc finger PHD-type" evidence="4">
    <location>
        <begin position="1"/>
        <end position="34"/>
    </location>
</feature>
<dbReference type="SMART" id="SM00249">
    <property type="entry name" value="PHD"/>
    <property type="match status" value="1"/>
</dbReference>
<name>A0A182RHG9_ANOFN</name>
<evidence type="ECO:0000313" key="5">
    <source>
        <dbReference type="EnsemblMetazoa" id="AFUN005681-PA"/>
    </source>
</evidence>
<keyword evidence="2" id="KW-0863">Zinc-finger</keyword>
<evidence type="ECO:0000256" key="2">
    <source>
        <dbReference type="ARBA" id="ARBA00022771"/>
    </source>
</evidence>
<evidence type="ECO:0000256" key="1">
    <source>
        <dbReference type="ARBA" id="ARBA00022723"/>
    </source>
</evidence>
<sequence>MVQCDDCDRWFHLKCAKLTKLPTAEQPFLCVKCSLRPCVSISTPSTSKGKEQGLVSSDEGLLAKEVTRVLKCRISANAHLLTACYIIPYPLCESGKGLEPFKEIEISAAHRSFREVNRRNRTRAVASIRTKYVVYHNGKPKDWPRFKKTLLETTKQGRFTQLENLHRIERDSRGKAEKNVRVLMP</sequence>
<dbReference type="InterPro" id="IPR019787">
    <property type="entry name" value="Znf_PHD-finger"/>
</dbReference>
<evidence type="ECO:0000256" key="3">
    <source>
        <dbReference type="ARBA" id="ARBA00022833"/>
    </source>
</evidence>
<organism evidence="5">
    <name type="scientific">Anopheles funestus</name>
    <name type="common">African malaria mosquito</name>
    <dbReference type="NCBI Taxonomy" id="62324"/>
    <lineage>
        <taxon>Eukaryota</taxon>
        <taxon>Metazoa</taxon>
        <taxon>Ecdysozoa</taxon>
        <taxon>Arthropoda</taxon>
        <taxon>Hexapoda</taxon>
        <taxon>Insecta</taxon>
        <taxon>Pterygota</taxon>
        <taxon>Neoptera</taxon>
        <taxon>Endopterygota</taxon>
        <taxon>Diptera</taxon>
        <taxon>Nematocera</taxon>
        <taxon>Culicoidea</taxon>
        <taxon>Culicidae</taxon>
        <taxon>Anophelinae</taxon>
        <taxon>Anopheles</taxon>
    </lineage>
</organism>
<dbReference type="Gene3D" id="3.30.40.10">
    <property type="entry name" value="Zinc/RING finger domain, C3HC4 (zinc finger)"/>
    <property type="match status" value="1"/>
</dbReference>
<dbReference type="VEuPathDB" id="VectorBase:AFUN005681"/>
<reference evidence="5" key="1">
    <citation type="submission" date="2020-05" db="UniProtKB">
        <authorList>
            <consortium name="EnsemblMetazoa"/>
        </authorList>
    </citation>
    <scope>IDENTIFICATION</scope>
    <source>
        <strain evidence="5">FUMOZ</strain>
    </source>
</reference>
<accession>A0A182RHG9</accession>
<dbReference type="STRING" id="62324.A0A182RHG9"/>